<evidence type="ECO:0000313" key="2">
    <source>
        <dbReference type="EMBL" id="CEM10357.1"/>
    </source>
</evidence>
<proteinExistence type="predicted"/>
<feature type="region of interest" description="Disordered" evidence="1">
    <location>
        <begin position="250"/>
        <end position="284"/>
    </location>
</feature>
<dbReference type="VEuPathDB" id="CryptoDB:Cvel_16174"/>
<feature type="region of interest" description="Disordered" evidence="1">
    <location>
        <begin position="424"/>
        <end position="443"/>
    </location>
</feature>
<gene>
    <name evidence="2" type="ORF">Cvel_16174</name>
</gene>
<feature type="compositionally biased region" description="Polar residues" evidence="1">
    <location>
        <begin position="250"/>
        <end position="262"/>
    </location>
</feature>
<organism evidence="2">
    <name type="scientific">Chromera velia CCMP2878</name>
    <dbReference type="NCBI Taxonomy" id="1169474"/>
    <lineage>
        <taxon>Eukaryota</taxon>
        <taxon>Sar</taxon>
        <taxon>Alveolata</taxon>
        <taxon>Colpodellida</taxon>
        <taxon>Chromeraceae</taxon>
        <taxon>Chromera</taxon>
    </lineage>
</organism>
<dbReference type="EMBL" id="CDMZ01000258">
    <property type="protein sequence ID" value="CEM10357.1"/>
    <property type="molecule type" value="Genomic_DNA"/>
</dbReference>
<reference evidence="2" key="1">
    <citation type="submission" date="2014-11" db="EMBL/GenBank/DDBJ databases">
        <authorList>
            <person name="Otto D Thomas"/>
            <person name="Naeem Raeece"/>
        </authorList>
    </citation>
    <scope>NUCLEOTIDE SEQUENCE</scope>
</reference>
<name>A0A0G4FCD7_9ALVE</name>
<feature type="region of interest" description="Disordered" evidence="1">
    <location>
        <begin position="1"/>
        <end position="42"/>
    </location>
</feature>
<dbReference type="AlphaFoldDB" id="A0A0G4FCD7"/>
<evidence type="ECO:0000256" key="1">
    <source>
        <dbReference type="SAM" id="MobiDB-lite"/>
    </source>
</evidence>
<protein>
    <submittedName>
        <fullName evidence="2">Uncharacterized protein</fullName>
    </submittedName>
</protein>
<accession>A0A0G4FCD7</accession>
<sequence>MLDFSSCFPQSKKRKRRLQEETAETSGLSLSERRGVPSPRGRPAAFFGRGWSLTAGTSTRLPRDVWGVSTGRVEVKGVARVEETGRVEVKGVARVEEMGRVEVKGVARVEEMGGTSEFSQESFLPSTAALSRALRREALQLYLPLLAVLNERDVSSGDLFEGFNHLFGGRRQKQKRIHQVAEALSPHLPSLSAIFRKTLGKERLRSGKTINREIGAFLRRFPTQEAHTPSPSLFQQASCDTDREFSSSCESAPVALTTSESDASPVEEEKETSEPQQQEDQQERVETGFKHLFSGRRQYQKGKGKHTEIESSNLRAPRGVWELPKENMGSLMSLLGDRSLTLFFLVEACVRRKVLTGRDIGEGLRTLFSQNALAENRKQAEMKEDACARRLHPHLGTLSVILKETVGVERLIDGETVHEATEDFLSQKDQTPPNPSGKPMFKSKKRRLWIQRIEARV</sequence>